<gene>
    <name evidence="2" type="ORF">TNCT_89161</name>
</gene>
<evidence type="ECO:0000259" key="1">
    <source>
        <dbReference type="PROSITE" id="PS50878"/>
    </source>
</evidence>
<dbReference type="Gene3D" id="3.30.70.270">
    <property type="match status" value="1"/>
</dbReference>
<dbReference type="CDD" id="cd01650">
    <property type="entry name" value="RT_nLTR_like"/>
    <property type="match status" value="1"/>
</dbReference>
<dbReference type="InterPro" id="IPR000477">
    <property type="entry name" value="RT_dom"/>
</dbReference>
<feature type="domain" description="Reverse transcriptase" evidence="1">
    <location>
        <begin position="1"/>
        <end position="244"/>
    </location>
</feature>
<feature type="non-terminal residue" evidence="2">
    <location>
        <position position="302"/>
    </location>
</feature>
<evidence type="ECO:0000313" key="3">
    <source>
        <dbReference type="Proteomes" id="UP000887116"/>
    </source>
</evidence>
<accession>A0A8X6L0E7</accession>
<dbReference type="EMBL" id="BMAO01013950">
    <property type="protein sequence ID" value="GFQ91954.1"/>
    <property type="molecule type" value="Genomic_DNA"/>
</dbReference>
<dbReference type="PANTHER" id="PTHR19446">
    <property type="entry name" value="REVERSE TRANSCRIPTASES"/>
    <property type="match status" value="1"/>
</dbReference>
<dbReference type="GO" id="GO:0071897">
    <property type="term" value="P:DNA biosynthetic process"/>
    <property type="evidence" value="ECO:0007669"/>
    <property type="project" value="UniProtKB-ARBA"/>
</dbReference>
<proteinExistence type="predicted"/>
<dbReference type="Proteomes" id="UP000887116">
    <property type="component" value="Unassembled WGS sequence"/>
</dbReference>
<dbReference type="SUPFAM" id="SSF56672">
    <property type="entry name" value="DNA/RNA polymerases"/>
    <property type="match status" value="1"/>
</dbReference>
<protein>
    <submittedName>
        <fullName evidence="2">Retrovirus-related Pol polyprotein from type-1 retrotransposable element R2</fullName>
    </submittedName>
</protein>
<evidence type="ECO:0000313" key="2">
    <source>
        <dbReference type="EMBL" id="GFQ91954.1"/>
    </source>
</evidence>
<dbReference type="InterPro" id="IPR043128">
    <property type="entry name" value="Rev_trsase/Diguanyl_cyclase"/>
</dbReference>
<name>A0A8X6L0E7_TRICU</name>
<dbReference type="Pfam" id="PF00078">
    <property type="entry name" value="RVT_1"/>
    <property type="match status" value="1"/>
</dbReference>
<reference evidence="2" key="1">
    <citation type="submission" date="2020-07" db="EMBL/GenBank/DDBJ databases">
        <title>Multicomponent nature underlies the extraordinary mechanical properties of spider dragline silk.</title>
        <authorList>
            <person name="Kono N."/>
            <person name="Nakamura H."/>
            <person name="Mori M."/>
            <person name="Yoshida Y."/>
            <person name="Ohtoshi R."/>
            <person name="Malay A.D."/>
            <person name="Moran D.A.P."/>
            <person name="Tomita M."/>
            <person name="Numata K."/>
            <person name="Arakawa K."/>
        </authorList>
    </citation>
    <scope>NUCLEOTIDE SEQUENCE</scope>
</reference>
<dbReference type="PROSITE" id="PS50878">
    <property type="entry name" value="RT_POL"/>
    <property type="match status" value="1"/>
</dbReference>
<dbReference type="OrthoDB" id="6435098at2759"/>
<dbReference type="AlphaFoldDB" id="A0A8X6L0E7"/>
<comment type="caution">
    <text evidence="2">The sequence shown here is derived from an EMBL/GenBank/DDBJ whole genome shotgun (WGS) entry which is preliminary data.</text>
</comment>
<organism evidence="2 3">
    <name type="scientific">Trichonephila clavata</name>
    <name type="common">Joro spider</name>
    <name type="synonym">Nephila clavata</name>
    <dbReference type="NCBI Taxonomy" id="2740835"/>
    <lineage>
        <taxon>Eukaryota</taxon>
        <taxon>Metazoa</taxon>
        <taxon>Ecdysozoa</taxon>
        <taxon>Arthropoda</taxon>
        <taxon>Chelicerata</taxon>
        <taxon>Arachnida</taxon>
        <taxon>Araneae</taxon>
        <taxon>Araneomorphae</taxon>
        <taxon>Entelegynae</taxon>
        <taxon>Araneoidea</taxon>
        <taxon>Nephilidae</taxon>
        <taxon>Trichonephila</taxon>
    </lineage>
</organism>
<sequence>MSDWRPISLSDTAYKLFSKCLARKLSDWCEVFEVLSPAQKGFSPFDGDIEHNFLLSEHLETARRDKCERFAAWLDIANAFGSIPHGVILSALRNFGVDQDFARLVQNIYTEAATQVLTNDGPTVPIPLKSGVKKGCPLSGILFNLSIDAVLQEVQGQQESKAILAFVDDIVLLAKSQKDLQTLIDKAFVRLRDLRLEVNPHKCATLHLSGVTPVGARASNFMIGDIPLRHLDDCNAYTYLGKPVGFFLQKNFSDTNEALRIADCIAKSHLAHWQKLDALKLFSSLRSVSPCVLYSQSDFLKY</sequence>
<keyword evidence="3" id="KW-1185">Reference proteome</keyword>
<dbReference type="InterPro" id="IPR043502">
    <property type="entry name" value="DNA/RNA_pol_sf"/>
</dbReference>